<keyword evidence="2" id="KW-1185">Reference proteome</keyword>
<reference evidence="1 2" key="1">
    <citation type="submission" date="2020-07" db="EMBL/GenBank/DDBJ databases">
        <title>Genomic Encyclopedia of Type Strains, Phase IV (KMG-V): Genome sequencing to study the core and pangenomes of soil and plant-associated prokaryotes.</title>
        <authorList>
            <person name="Whitman W."/>
        </authorList>
    </citation>
    <scope>NUCLEOTIDE SEQUENCE [LARGE SCALE GENOMIC DNA]</scope>
    <source>
        <strain evidence="1 2">RH2WT43</strain>
    </source>
</reference>
<protein>
    <submittedName>
        <fullName evidence="1">Uncharacterized protein</fullName>
    </submittedName>
</protein>
<proteinExistence type="predicted"/>
<accession>A0A839F9B0</accession>
<sequence length="116" mass="13142">MQASQQRRMRCFATFETSAPADDIRLLLLSESTCIGAEIHRSQDSPANADWFDIYADENHLENAFHSTASVLIALDSAADRGLLRDFRVLSGSRLSKAGARRPRWKSCTHYRSRRN</sequence>
<dbReference type="Proteomes" id="UP000550401">
    <property type="component" value="Unassembled WGS sequence"/>
</dbReference>
<dbReference type="RefSeq" id="WP_182531790.1">
    <property type="nucleotide sequence ID" value="NZ_JACGXL010000005.1"/>
</dbReference>
<gene>
    <name evidence="1" type="ORF">FHW12_002970</name>
</gene>
<organism evidence="1 2">
    <name type="scientific">Dokdonella fugitiva</name>
    <dbReference type="NCBI Taxonomy" id="328517"/>
    <lineage>
        <taxon>Bacteria</taxon>
        <taxon>Pseudomonadati</taxon>
        <taxon>Pseudomonadota</taxon>
        <taxon>Gammaproteobacteria</taxon>
        <taxon>Lysobacterales</taxon>
        <taxon>Rhodanobacteraceae</taxon>
        <taxon>Dokdonella</taxon>
    </lineage>
</organism>
<evidence type="ECO:0000313" key="1">
    <source>
        <dbReference type="EMBL" id="MBA8888734.1"/>
    </source>
</evidence>
<dbReference type="AlphaFoldDB" id="A0A839F9B0"/>
<dbReference type="EMBL" id="JACGXL010000005">
    <property type="protein sequence ID" value="MBA8888734.1"/>
    <property type="molecule type" value="Genomic_DNA"/>
</dbReference>
<comment type="caution">
    <text evidence="1">The sequence shown here is derived from an EMBL/GenBank/DDBJ whole genome shotgun (WGS) entry which is preliminary data.</text>
</comment>
<evidence type="ECO:0000313" key="2">
    <source>
        <dbReference type="Proteomes" id="UP000550401"/>
    </source>
</evidence>
<name>A0A839F9B0_9GAMM</name>